<keyword evidence="3" id="KW-0001">2Fe-2S</keyword>
<dbReference type="eggNOG" id="COG1018">
    <property type="taxonomic scope" value="Bacteria"/>
</dbReference>
<dbReference type="PROSITE" id="PS00197">
    <property type="entry name" value="2FE2S_FER_1"/>
    <property type="match status" value="1"/>
</dbReference>
<sequence>MLQLKVEAIRWETGDTATFFLSELNGASITYLAGQFITLIFAHHQKEIRRSYSLSSSPNESLLSITVKRMENGEISRFLLSKTQVGDVWNALAPAGKFTVTDYIAAKDIFFFAAGSGITPCYSQIKHILAQPGDSQITLVYSSHHLRSALFYDDLNLLANAHPKRFKVIYLFSVSENNSPGKRLNNDVVAQLVGEHLHHEANTAEFLICGPFTYMRMIRLTLIYMGFDPIQIRKENFVLETVSVVANSLTFPPRTIKLDIKKTTYDLVVGENQSILQAALQNNIQIPYSCRAGICSTCTAICRSGEVVMSANDVLTDQDLNAGWILTCTGHPATDDVVIEFF</sequence>
<dbReference type="GO" id="GO:0050660">
    <property type="term" value="F:flavin adenine dinucleotide binding"/>
    <property type="evidence" value="ECO:0007669"/>
    <property type="project" value="TreeGrafter"/>
</dbReference>
<evidence type="ECO:0000259" key="10">
    <source>
        <dbReference type="PROSITE" id="PS51384"/>
    </source>
</evidence>
<dbReference type="SUPFAM" id="SSF52343">
    <property type="entry name" value="Ferredoxin reductase-like, C-terminal NADP-linked domain"/>
    <property type="match status" value="1"/>
</dbReference>
<dbReference type="EMBL" id="CM001403">
    <property type="protein sequence ID" value="EHQ27945.1"/>
    <property type="molecule type" value="Genomic_DNA"/>
</dbReference>
<keyword evidence="2" id="KW-0285">Flavoprotein</keyword>
<evidence type="ECO:0000259" key="9">
    <source>
        <dbReference type="PROSITE" id="PS51085"/>
    </source>
</evidence>
<feature type="domain" description="2Fe-2S ferredoxin-type" evidence="9">
    <location>
        <begin position="254"/>
        <end position="342"/>
    </location>
</feature>
<dbReference type="OrthoDB" id="9789468at2"/>
<evidence type="ECO:0000256" key="3">
    <source>
        <dbReference type="ARBA" id="ARBA00022714"/>
    </source>
</evidence>
<keyword evidence="8" id="KW-0411">Iron-sulfur</keyword>
<dbReference type="SUPFAM" id="SSF54292">
    <property type="entry name" value="2Fe-2S ferredoxin-like"/>
    <property type="match status" value="1"/>
</dbReference>
<dbReference type="Gene3D" id="3.10.20.30">
    <property type="match status" value="1"/>
</dbReference>
<feature type="domain" description="FAD-binding FR-type" evidence="10">
    <location>
        <begin position="1"/>
        <end position="101"/>
    </location>
</feature>
<dbReference type="InterPro" id="IPR036010">
    <property type="entry name" value="2Fe-2S_ferredoxin-like_sf"/>
</dbReference>
<keyword evidence="5" id="KW-0274">FAD</keyword>
<comment type="cofactor">
    <cofactor evidence="1">
        <name>FAD</name>
        <dbReference type="ChEBI" id="CHEBI:57692"/>
    </cofactor>
</comment>
<keyword evidence="7" id="KW-0408">Iron</keyword>
<dbReference type="AlphaFoldDB" id="H1Y036"/>
<dbReference type="GO" id="GO:0016491">
    <property type="term" value="F:oxidoreductase activity"/>
    <property type="evidence" value="ECO:0007669"/>
    <property type="project" value="UniProtKB-KW"/>
</dbReference>
<dbReference type="PRINTS" id="PR00406">
    <property type="entry name" value="CYTB5RDTASE"/>
</dbReference>
<dbReference type="GO" id="GO:0046872">
    <property type="term" value="F:metal ion binding"/>
    <property type="evidence" value="ECO:0007669"/>
    <property type="project" value="UniProtKB-KW"/>
</dbReference>
<evidence type="ECO:0000313" key="11">
    <source>
        <dbReference type="EMBL" id="EHQ27945.1"/>
    </source>
</evidence>
<dbReference type="GO" id="GO:0051537">
    <property type="term" value="F:2 iron, 2 sulfur cluster binding"/>
    <property type="evidence" value="ECO:0007669"/>
    <property type="project" value="UniProtKB-KW"/>
</dbReference>
<keyword evidence="12" id="KW-1185">Reference proteome</keyword>
<dbReference type="CDD" id="cd06214">
    <property type="entry name" value="PA_degradation_oxidoreductase_like"/>
    <property type="match status" value="1"/>
</dbReference>
<evidence type="ECO:0000313" key="12">
    <source>
        <dbReference type="Proteomes" id="UP000002774"/>
    </source>
</evidence>
<dbReference type="SUPFAM" id="SSF63380">
    <property type="entry name" value="Riboflavin synthase domain-like"/>
    <property type="match status" value="1"/>
</dbReference>
<dbReference type="InterPro" id="IPR001041">
    <property type="entry name" value="2Fe-2S_ferredoxin-type"/>
</dbReference>
<evidence type="ECO:0000256" key="6">
    <source>
        <dbReference type="ARBA" id="ARBA00023002"/>
    </source>
</evidence>
<dbReference type="HOGENOM" id="CLU_003827_14_1_10"/>
<organism evidence="11 12">
    <name type="scientific">Mucilaginibacter paludis DSM 18603</name>
    <dbReference type="NCBI Taxonomy" id="714943"/>
    <lineage>
        <taxon>Bacteria</taxon>
        <taxon>Pseudomonadati</taxon>
        <taxon>Bacteroidota</taxon>
        <taxon>Sphingobacteriia</taxon>
        <taxon>Sphingobacteriales</taxon>
        <taxon>Sphingobacteriaceae</taxon>
        <taxon>Mucilaginibacter</taxon>
    </lineage>
</organism>
<evidence type="ECO:0000256" key="7">
    <source>
        <dbReference type="ARBA" id="ARBA00023004"/>
    </source>
</evidence>
<evidence type="ECO:0000256" key="5">
    <source>
        <dbReference type="ARBA" id="ARBA00022827"/>
    </source>
</evidence>
<dbReference type="InterPro" id="IPR050415">
    <property type="entry name" value="MRET"/>
</dbReference>
<dbReference type="Proteomes" id="UP000002774">
    <property type="component" value="Chromosome"/>
</dbReference>
<dbReference type="CDD" id="cd00207">
    <property type="entry name" value="fer2"/>
    <property type="match status" value="1"/>
</dbReference>
<dbReference type="Pfam" id="PF00111">
    <property type="entry name" value="Fer2"/>
    <property type="match status" value="1"/>
</dbReference>
<name>H1Y036_9SPHI</name>
<dbReference type="RefSeq" id="WP_008508612.1">
    <property type="nucleotide sequence ID" value="NZ_CM001403.1"/>
</dbReference>
<dbReference type="InterPro" id="IPR017938">
    <property type="entry name" value="Riboflavin_synthase-like_b-brl"/>
</dbReference>
<dbReference type="PANTHER" id="PTHR47354:SF8">
    <property type="entry name" value="1,2-PHENYLACETYL-COA EPOXIDASE, SUBUNIT E"/>
    <property type="match status" value="1"/>
</dbReference>
<dbReference type="Gene3D" id="2.40.30.10">
    <property type="entry name" value="Translation factors"/>
    <property type="match status" value="1"/>
</dbReference>
<dbReference type="InterPro" id="IPR006058">
    <property type="entry name" value="2Fe2S_fd_BS"/>
</dbReference>
<dbReference type="InterPro" id="IPR017927">
    <property type="entry name" value="FAD-bd_FR_type"/>
</dbReference>
<dbReference type="InterPro" id="IPR012675">
    <property type="entry name" value="Beta-grasp_dom_sf"/>
</dbReference>
<evidence type="ECO:0000256" key="1">
    <source>
        <dbReference type="ARBA" id="ARBA00001974"/>
    </source>
</evidence>
<dbReference type="InterPro" id="IPR001433">
    <property type="entry name" value="OxRdtase_FAD/NAD-bd"/>
</dbReference>
<keyword evidence="6" id="KW-0560">Oxidoreductase</keyword>
<dbReference type="STRING" id="714943.Mucpa_3851"/>
<dbReference type="PROSITE" id="PS51085">
    <property type="entry name" value="2FE2S_FER_2"/>
    <property type="match status" value="1"/>
</dbReference>
<protein>
    <submittedName>
        <fullName evidence="11">Ferredoxin</fullName>
    </submittedName>
</protein>
<dbReference type="Pfam" id="PF00970">
    <property type="entry name" value="FAD_binding_6"/>
    <property type="match status" value="1"/>
</dbReference>
<keyword evidence="4" id="KW-0479">Metal-binding</keyword>
<dbReference type="Pfam" id="PF00175">
    <property type="entry name" value="NAD_binding_1"/>
    <property type="match status" value="1"/>
</dbReference>
<dbReference type="InterPro" id="IPR008333">
    <property type="entry name" value="Cbr1-like_FAD-bd_dom"/>
</dbReference>
<dbReference type="PROSITE" id="PS51384">
    <property type="entry name" value="FAD_FR"/>
    <property type="match status" value="1"/>
</dbReference>
<dbReference type="PANTHER" id="PTHR47354">
    <property type="entry name" value="NADH OXIDOREDUCTASE HCR"/>
    <property type="match status" value="1"/>
</dbReference>
<accession>H1Y036</accession>
<gene>
    <name evidence="11" type="ORF">Mucpa_3851</name>
</gene>
<reference evidence="11" key="1">
    <citation type="submission" date="2011-09" db="EMBL/GenBank/DDBJ databases">
        <title>The permanent draft genome of Mucilaginibacter paludis DSM 18603.</title>
        <authorList>
            <consortium name="US DOE Joint Genome Institute (JGI-PGF)"/>
            <person name="Lucas S."/>
            <person name="Han J."/>
            <person name="Lapidus A."/>
            <person name="Bruce D."/>
            <person name="Goodwin L."/>
            <person name="Pitluck S."/>
            <person name="Peters L."/>
            <person name="Kyrpides N."/>
            <person name="Mavromatis K."/>
            <person name="Ivanova N."/>
            <person name="Mikhailova N."/>
            <person name="Held B."/>
            <person name="Detter J.C."/>
            <person name="Tapia R."/>
            <person name="Han C."/>
            <person name="Land M."/>
            <person name="Hauser L."/>
            <person name="Markowitz V."/>
            <person name="Cheng J.-F."/>
            <person name="Hugenholtz P."/>
            <person name="Woyke T."/>
            <person name="Wu D."/>
            <person name="Tindall B."/>
            <person name="Brambilla E."/>
            <person name="Klenk H.-P."/>
            <person name="Eisen J.A."/>
        </authorList>
    </citation>
    <scope>NUCLEOTIDE SEQUENCE [LARGE SCALE GENOMIC DNA]</scope>
    <source>
        <strain evidence="11">DSM 18603</strain>
    </source>
</reference>
<evidence type="ECO:0000256" key="2">
    <source>
        <dbReference type="ARBA" id="ARBA00022630"/>
    </source>
</evidence>
<evidence type="ECO:0000256" key="4">
    <source>
        <dbReference type="ARBA" id="ARBA00022723"/>
    </source>
</evidence>
<dbReference type="InterPro" id="IPR039261">
    <property type="entry name" value="FNR_nucleotide-bd"/>
</dbReference>
<proteinExistence type="predicted"/>
<dbReference type="Gene3D" id="3.40.50.80">
    <property type="entry name" value="Nucleotide-binding domain of ferredoxin-NADP reductase (FNR) module"/>
    <property type="match status" value="1"/>
</dbReference>
<evidence type="ECO:0000256" key="8">
    <source>
        <dbReference type="ARBA" id="ARBA00023014"/>
    </source>
</evidence>